<dbReference type="CDD" id="cd05005">
    <property type="entry name" value="SIS_PHI"/>
    <property type="match status" value="1"/>
</dbReference>
<keyword evidence="4" id="KW-1185">Reference proteome</keyword>
<dbReference type="InterPro" id="IPR017552">
    <property type="entry name" value="PHI/rmpB"/>
</dbReference>
<dbReference type="PANTHER" id="PTHR43443:SF1">
    <property type="entry name" value="3-HEXULOSE-6-PHOSPHATE ISOMERASE"/>
    <property type="match status" value="1"/>
</dbReference>
<dbReference type="PROSITE" id="PS51464">
    <property type="entry name" value="SIS"/>
    <property type="match status" value="1"/>
</dbReference>
<protein>
    <submittedName>
        <fullName evidence="3">6-phospho-3-hexuloisomerase</fullName>
        <ecNumber evidence="3">5.3.1.27</ecNumber>
    </submittedName>
</protein>
<dbReference type="Proteomes" id="UP000569329">
    <property type="component" value="Unassembled WGS sequence"/>
</dbReference>
<dbReference type="EMBL" id="JACGWZ010000005">
    <property type="protein sequence ID" value="MBA8826458.1"/>
    <property type="molecule type" value="Genomic_DNA"/>
</dbReference>
<comment type="caution">
    <text evidence="3">The sequence shown here is derived from an EMBL/GenBank/DDBJ whole genome shotgun (WGS) entry which is preliminary data.</text>
</comment>
<dbReference type="InterPro" id="IPR046348">
    <property type="entry name" value="SIS_dom_sf"/>
</dbReference>
<evidence type="ECO:0000259" key="2">
    <source>
        <dbReference type="PROSITE" id="PS51464"/>
    </source>
</evidence>
<dbReference type="GO" id="GO:0097367">
    <property type="term" value="F:carbohydrate derivative binding"/>
    <property type="evidence" value="ECO:0007669"/>
    <property type="project" value="InterPro"/>
</dbReference>
<dbReference type="NCBIfam" id="TIGR03127">
    <property type="entry name" value="RuMP_HxlB"/>
    <property type="match status" value="1"/>
</dbReference>
<accession>A0A839E6E0</accession>
<name>A0A839E6E0_9PSEU</name>
<dbReference type="AlphaFoldDB" id="A0A839E6E0"/>
<comment type="similarity">
    <text evidence="1">Belongs to the SIS family. PHI subfamily.</text>
</comment>
<dbReference type="GO" id="GO:1901135">
    <property type="term" value="P:carbohydrate derivative metabolic process"/>
    <property type="evidence" value="ECO:0007669"/>
    <property type="project" value="InterPro"/>
</dbReference>
<dbReference type="Gene3D" id="3.40.50.10490">
    <property type="entry name" value="Glucose-6-phosphate isomerase like protein, domain 1"/>
    <property type="match status" value="1"/>
</dbReference>
<dbReference type="InterPro" id="IPR001347">
    <property type="entry name" value="SIS_dom"/>
</dbReference>
<dbReference type="PANTHER" id="PTHR43443">
    <property type="entry name" value="3-HEXULOSE-6-PHOSPHATE ISOMERASE"/>
    <property type="match status" value="1"/>
</dbReference>
<dbReference type="EC" id="5.3.1.27" evidence="3"/>
<dbReference type="RefSeq" id="WP_220480525.1">
    <property type="nucleotide sequence ID" value="NZ_JACGWZ010000005.1"/>
</dbReference>
<reference evidence="3 4" key="1">
    <citation type="submission" date="2020-07" db="EMBL/GenBank/DDBJ databases">
        <title>Sequencing the genomes of 1000 actinobacteria strains.</title>
        <authorList>
            <person name="Klenk H.-P."/>
        </authorList>
    </citation>
    <scope>NUCLEOTIDE SEQUENCE [LARGE SCALE GENOMIC DNA]</scope>
    <source>
        <strain evidence="3 4">DSM 45975</strain>
    </source>
</reference>
<keyword evidence="3" id="KW-0413">Isomerase</keyword>
<dbReference type="Pfam" id="PF01380">
    <property type="entry name" value="SIS"/>
    <property type="match status" value="1"/>
</dbReference>
<evidence type="ECO:0000313" key="4">
    <source>
        <dbReference type="Proteomes" id="UP000569329"/>
    </source>
</evidence>
<feature type="domain" description="SIS" evidence="2">
    <location>
        <begin position="28"/>
        <end position="171"/>
    </location>
</feature>
<sequence length="214" mass="22033">MSTDPLELIQHEIAGVLTRTDRDEIERVAEELADAERILVTGSGRSGFMAHAFAMRLVHLDLRVHVVGETTAPALAAGDALVAVSGSGTTTGTVRAAEEAVRAGGRVLAITTDAGSPLAESASTLLTVPAATKHRGADEAATMQPLSSLFDQALHLVLDAACLRLAELRAVDNTSARAAHVTTERAARPAAPTARFGALGRGGYSTARADSGSC</sequence>
<gene>
    <name evidence="3" type="ORF">FHX42_003834</name>
</gene>
<evidence type="ECO:0000256" key="1">
    <source>
        <dbReference type="ARBA" id="ARBA00009235"/>
    </source>
</evidence>
<proteinExistence type="inferred from homology"/>
<organism evidence="3 4">
    <name type="scientific">Halosaccharopolyspora lacisalsi</name>
    <dbReference type="NCBI Taxonomy" id="1000566"/>
    <lineage>
        <taxon>Bacteria</taxon>
        <taxon>Bacillati</taxon>
        <taxon>Actinomycetota</taxon>
        <taxon>Actinomycetes</taxon>
        <taxon>Pseudonocardiales</taxon>
        <taxon>Pseudonocardiaceae</taxon>
        <taxon>Halosaccharopolyspora</taxon>
    </lineage>
</organism>
<dbReference type="GO" id="GO:0043800">
    <property type="term" value="F:6-phospho-3-hexuloisomerase activity"/>
    <property type="evidence" value="ECO:0007669"/>
    <property type="project" value="UniProtKB-EC"/>
</dbReference>
<dbReference type="SUPFAM" id="SSF53697">
    <property type="entry name" value="SIS domain"/>
    <property type="match status" value="1"/>
</dbReference>
<evidence type="ECO:0000313" key="3">
    <source>
        <dbReference type="EMBL" id="MBA8826458.1"/>
    </source>
</evidence>